<evidence type="ECO:0000313" key="2">
    <source>
        <dbReference type="EnsemblMetazoa" id="AATE011512-PA.1"/>
    </source>
</evidence>
<dbReference type="STRING" id="41427.A0A182J527"/>
<feature type="compositionally biased region" description="Basic and acidic residues" evidence="1">
    <location>
        <begin position="65"/>
        <end position="77"/>
    </location>
</feature>
<dbReference type="VEuPathDB" id="VectorBase:AATE011512"/>
<sequence>MSTTDFEAFREYHWLDTPDAVGPVGQRHGIARTSTPIRDTTMAAAVALASLEDLDTLSPLSTDMGEGRKLALPDEKGATIGEGWKLDQNDHDDDFNQHCDESTQDDYL</sequence>
<proteinExistence type="predicted"/>
<accession>A0A182J527</accession>
<feature type="compositionally biased region" description="Basic and acidic residues" evidence="1">
    <location>
        <begin position="84"/>
        <end position="101"/>
    </location>
</feature>
<reference evidence="2" key="1">
    <citation type="submission" date="2022-08" db="UniProtKB">
        <authorList>
            <consortium name="EnsemblMetazoa"/>
        </authorList>
    </citation>
    <scope>IDENTIFICATION</scope>
    <source>
        <strain evidence="2">EBRO</strain>
    </source>
</reference>
<evidence type="ECO:0000256" key="1">
    <source>
        <dbReference type="SAM" id="MobiDB-lite"/>
    </source>
</evidence>
<feature type="region of interest" description="Disordered" evidence="1">
    <location>
        <begin position="60"/>
        <end position="108"/>
    </location>
</feature>
<dbReference type="EnsemblMetazoa" id="AATE011512-RA">
    <property type="protein sequence ID" value="AATE011512-PA.1"/>
    <property type="gene ID" value="AATE011512"/>
</dbReference>
<protein>
    <submittedName>
        <fullName evidence="2">Uncharacterized protein</fullName>
    </submittedName>
</protein>
<dbReference type="AlphaFoldDB" id="A0A182J527"/>
<organism evidence="2">
    <name type="scientific">Anopheles atroparvus</name>
    <name type="common">European mosquito</name>
    <dbReference type="NCBI Taxonomy" id="41427"/>
    <lineage>
        <taxon>Eukaryota</taxon>
        <taxon>Metazoa</taxon>
        <taxon>Ecdysozoa</taxon>
        <taxon>Arthropoda</taxon>
        <taxon>Hexapoda</taxon>
        <taxon>Insecta</taxon>
        <taxon>Pterygota</taxon>
        <taxon>Neoptera</taxon>
        <taxon>Endopterygota</taxon>
        <taxon>Diptera</taxon>
        <taxon>Nematocera</taxon>
        <taxon>Culicoidea</taxon>
        <taxon>Culicidae</taxon>
        <taxon>Anophelinae</taxon>
        <taxon>Anopheles</taxon>
    </lineage>
</organism>
<name>A0A182J527_ANOAO</name>